<keyword evidence="1" id="KW-1185">Reference proteome</keyword>
<evidence type="ECO:0000313" key="1">
    <source>
        <dbReference type="Proteomes" id="UP000095282"/>
    </source>
</evidence>
<reference evidence="2" key="1">
    <citation type="submission" date="2016-11" db="UniProtKB">
        <authorList>
            <consortium name="WormBaseParasite"/>
        </authorList>
    </citation>
    <scope>IDENTIFICATION</scope>
</reference>
<dbReference type="AlphaFoldDB" id="A0A1I7TF36"/>
<proteinExistence type="predicted"/>
<dbReference type="Proteomes" id="UP000095282">
    <property type="component" value="Unplaced"/>
</dbReference>
<evidence type="ECO:0000313" key="2">
    <source>
        <dbReference type="WBParaSite" id="Csp11.Scaffold597.g5321.t1"/>
    </source>
</evidence>
<dbReference type="WBParaSite" id="Csp11.Scaffold597.g5321.t1">
    <property type="protein sequence ID" value="Csp11.Scaffold597.g5321.t1"/>
    <property type="gene ID" value="Csp11.Scaffold597.g5321"/>
</dbReference>
<protein>
    <submittedName>
        <fullName evidence="2">GIT1_C domain-containing protein</fullName>
    </submittedName>
</protein>
<dbReference type="STRING" id="1561998.A0A1I7TF36"/>
<name>A0A1I7TF36_9PELO</name>
<sequence>MGPEMTPEQRVSVSEDLELAVTCLKRAMHGMKATSETTDEPNVICTLQQITGALERCMENNRVLNDVLSGKIRNPACMEQNNSSASMVVDFNSSLSDVLSLSTNSTPTKQMVAAP</sequence>
<organism evidence="1 2">
    <name type="scientific">Caenorhabditis tropicalis</name>
    <dbReference type="NCBI Taxonomy" id="1561998"/>
    <lineage>
        <taxon>Eukaryota</taxon>
        <taxon>Metazoa</taxon>
        <taxon>Ecdysozoa</taxon>
        <taxon>Nematoda</taxon>
        <taxon>Chromadorea</taxon>
        <taxon>Rhabditida</taxon>
        <taxon>Rhabditina</taxon>
        <taxon>Rhabditomorpha</taxon>
        <taxon>Rhabditoidea</taxon>
        <taxon>Rhabditidae</taxon>
        <taxon>Peloderinae</taxon>
        <taxon>Caenorhabditis</taxon>
    </lineage>
</organism>
<accession>A0A1I7TF36</accession>